<dbReference type="SUPFAM" id="SSF48452">
    <property type="entry name" value="TPR-like"/>
    <property type="match status" value="1"/>
</dbReference>
<dbReference type="EMBL" id="VMRY01000124">
    <property type="protein sequence ID" value="TVT49263.1"/>
    <property type="molecule type" value="Genomic_DNA"/>
</dbReference>
<accession>A0A558CKH0</accession>
<gene>
    <name evidence="2" type="ORF">FHK82_17310</name>
</gene>
<dbReference type="InterPro" id="IPR011990">
    <property type="entry name" value="TPR-like_helical_dom_sf"/>
</dbReference>
<reference evidence="2 3" key="1">
    <citation type="submission" date="2019-07" db="EMBL/GenBank/DDBJ databases">
        <title>The pathways for chlorine oxyanion respiration interact through the shared metabolite chlorate.</title>
        <authorList>
            <person name="Barnum T.P."/>
            <person name="Cheng Y."/>
            <person name="Hill K.A."/>
            <person name="Lucas L.N."/>
            <person name="Carlson H.K."/>
            <person name="Coates J.D."/>
        </authorList>
    </citation>
    <scope>NUCLEOTIDE SEQUENCE [LARGE SCALE GENOMIC DNA]</scope>
    <source>
        <strain evidence="2">BK-3</strain>
    </source>
</reference>
<dbReference type="InterPro" id="IPR019734">
    <property type="entry name" value="TPR_rpt"/>
</dbReference>
<dbReference type="SMART" id="SM00028">
    <property type="entry name" value="TPR"/>
    <property type="match status" value="2"/>
</dbReference>
<name>A0A558CKH0_9GAMM</name>
<sequence length="232" mass="26601">MKLTDLARSISTLSDVTLTFAFLLFFPTVLFAQTAPWIGDTLKGAPCTGKGSSYGPYDYTNPKNRGQQLYLVESAHFDNRVKQLVEEIGDATIISDLDYTIRAFPNHHQALYAVTRYWFLPDSNKRVPNNRLVTPPECYFQRAIKFKPDDGTVKMLYGLFFHRLNMYEKALEIYSEAEKLQPESTQLAYNIGLVYFDMKKYSKALSYAEKAYANGYPLPGLKNKLKKKGLWK</sequence>
<dbReference type="Gene3D" id="1.25.40.10">
    <property type="entry name" value="Tetratricopeptide repeat domain"/>
    <property type="match status" value="1"/>
</dbReference>
<evidence type="ECO:0000256" key="1">
    <source>
        <dbReference type="PROSITE-ProRule" id="PRU00339"/>
    </source>
</evidence>
<keyword evidence="1" id="KW-0802">TPR repeat</keyword>
<evidence type="ECO:0000313" key="2">
    <source>
        <dbReference type="EMBL" id="TVT49263.1"/>
    </source>
</evidence>
<protein>
    <submittedName>
        <fullName evidence="2">Tetratricopeptide repeat protein</fullName>
    </submittedName>
</protein>
<dbReference type="Pfam" id="PF12895">
    <property type="entry name" value="ANAPC3"/>
    <property type="match status" value="1"/>
</dbReference>
<dbReference type="AlphaFoldDB" id="A0A558CKH0"/>
<comment type="caution">
    <text evidence="2">The sequence shown here is derived from an EMBL/GenBank/DDBJ whole genome shotgun (WGS) entry which is preliminary data.</text>
</comment>
<dbReference type="PROSITE" id="PS50005">
    <property type="entry name" value="TPR"/>
    <property type="match status" value="1"/>
</dbReference>
<feature type="repeat" description="TPR" evidence="1">
    <location>
        <begin position="151"/>
        <end position="184"/>
    </location>
</feature>
<proteinExistence type="predicted"/>
<evidence type="ECO:0000313" key="3">
    <source>
        <dbReference type="Proteomes" id="UP000317355"/>
    </source>
</evidence>
<organism evidence="2 3">
    <name type="scientific">Sedimenticola thiotaurini</name>
    <dbReference type="NCBI Taxonomy" id="1543721"/>
    <lineage>
        <taxon>Bacteria</taxon>
        <taxon>Pseudomonadati</taxon>
        <taxon>Pseudomonadota</taxon>
        <taxon>Gammaproteobacteria</taxon>
        <taxon>Chromatiales</taxon>
        <taxon>Sedimenticolaceae</taxon>
        <taxon>Sedimenticola</taxon>
    </lineage>
</organism>
<dbReference type="Proteomes" id="UP000317355">
    <property type="component" value="Unassembled WGS sequence"/>
</dbReference>